<protein>
    <submittedName>
        <fullName evidence="2">Uncharacterized protein</fullName>
    </submittedName>
</protein>
<sequence>PCSRGVWRRACRTRTSAVTSSSILPGGQRGPGSPAAGLRGGGSPGVPGRDRRLLCRTAARVRRGGPSLRSRCCCAAERDREAADAQREECRPLGAGGVRPA</sequence>
<proteinExistence type="predicted"/>
<dbReference type="AlphaFoldDB" id="A0AAW3BY94"/>
<dbReference type="EMBL" id="JBAMZJ010000022">
    <property type="protein sequence ID" value="KAL0526130.1"/>
    <property type="molecule type" value="Genomic_DNA"/>
</dbReference>
<feature type="non-terminal residue" evidence="2">
    <location>
        <position position="1"/>
    </location>
</feature>
<organism evidence="2 3">
    <name type="scientific">Leishmania shawi</name>
    <dbReference type="NCBI Taxonomy" id="5680"/>
    <lineage>
        <taxon>Eukaryota</taxon>
        <taxon>Discoba</taxon>
        <taxon>Euglenozoa</taxon>
        <taxon>Kinetoplastea</taxon>
        <taxon>Metakinetoplastina</taxon>
        <taxon>Trypanosomatida</taxon>
        <taxon>Trypanosomatidae</taxon>
        <taxon>Leishmaniinae</taxon>
        <taxon>Leishmania</taxon>
        <taxon>Leishmania guyanensis species complex</taxon>
    </lineage>
</organism>
<evidence type="ECO:0000256" key="1">
    <source>
        <dbReference type="SAM" id="MobiDB-lite"/>
    </source>
</evidence>
<name>A0AAW3BY94_9TRYP</name>
<feature type="region of interest" description="Disordered" evidence="1">
    <location>
        <begin position="17"/>
        <end position="51"/>
    </location>
</feature>
<evidence type="ECO:0000313" key="3">
    <source>
        <dbReference type="Proteomes" id="UP001500493"/>
    </source>
</evidence>
<accession>A0AAW3BY94</accession>
<feature type="region of interest" description="Disordered" evidence="1">
    <location>
        <begin position="82"/>
        <end position="101"/>
    </location>
</feature>
<reference evidence="2" key="1">
    <citation type="submission" date="2024-02" db="EMBL/GenBank/DDBJ databases">
        <title>FIRST GENOME SEQUENCES OF Leishmania (Viannia) shawi, Leishmania (Viannia) lindenbergi AND Leishmania (Viannia) utingensis.</title>
        <authorList>
            <person name="Resadore F."/>
            <person name="Custodio M.G.F."/>
            <person name="Boite M.C."/>
            <person name="Cupolillo E."/>
            <person name="Ferreira G.E.M."/>
        </authorList>
    </citation>
    <scope>NUCLEOTIDE SEQUENCE</scope>
    <source>
        <strain evidence="2">MHOM/BR/2013/18 LTA MLF</strain>
    </source>
</reference>
<evidence type="ECO:0000313" key="2">
    <source>
        <dbReference type="EMBL" id="KAL0526130.1"/>
    </source>
</evidence>
<comment type="caution">
    <text evidence="2">The sequence shown here is derived from an EMBL/GenBank/DDBJ whole genome shotgun (WGS) entry which is preliminary data.</text>
</comment>
<feature type="compositionally biased region" description="Basic and acidic residues" evidence="1">
    <location>
        <begin position="82"/>
        <end position="91"/>
    </location>
</feature>
<gene>
    <name evidence="2" type="ORF">Q4I32_003518</name>
</gene>
<dbReference type="Proteomes" id="UP001500493">
    <property type="component" value="Unassembled WGS sequence"/>
</dbReference>